<dbReference type="InterPro" id="IPR052763">
    <property type="entry name" value="DnaJ_C4"/>
</dbReference>
<dbReference type="PROSITE" id="PS50076">
    <property type="entry name" value="DNAJ_2"/>
    <property type="match status" value="1"/>
</dbReference>
<dbReference type="InterPro" id="IPR036869">
    <property type="entry name" value="J_dom_sf"/>
</dbReference>
<dbReference type="SUPFAM" id="SSF46565">
    <property type="entry name" value="Chaperone J-domain"/>
    <property type="match status" value="1"/>
</dbReference>
<dbReference type="PRINTS" id="PR00625">
    <property type="entry name" value="JDOMAIN"/>
</dbReference>
<dbReference type="InterPro" id="IPR018253">
    <property type="entry name" value="DnaJ_domain_CS"/>
</dbReference>
<dbReference type="InterPro" id="IPR001623">
    <property type="entry name" value="DnaJ_domain"/>
</dbReference>
<accession>A0A0R3MU55</accession>
<dbReference type="RefSeq" id="WP_057858994.1">
    <property type="nucleotide sequence ID" value="NZ_LLYB01000067.1"/>
</dbReference>
<comment type="caution">
    <text evidence="2">The sequence shown here is derived from an EMBL/GenBank/DDBJ whole genome shotgun (WGS) entry which is preliminary data.</text>
</comment>
<proteinExistence type="predicted"/>
<sequence>MGTLYDLLGALPSDDAEGLRTAFRKAAKATHPDINPDNPDAALRFRELVRAYDILNDVEQRATYDELLAIALQPPPETKTTRTYERVHKLASNTMAASVISAVLVGGYVVFGLFSTPPGVAETLADRTTGRAQEVLALLPDAPAQDEAHAPRDGEISTGTVTLASAAPAVKEAAAAPIGRFGPVPAFVSYNLGIQYSPRFAAAYLDRGFVLYPVNDLDRPLTDITAARRAADLKRSKTAAPVLVPHKPLTIVPSLPERREPVTAALTPWRREPVTAALTP</sequence>
<reference evidence="2 3" key="1">
    <citation type="submission" date="2014-03" db="EMBL/GenBank/DDBJ databases">
        <title>Bradyrhizobium valentinum sp. nov., isolated from effective nodules of Lupinus mariae-josephae, a lupine endemic of basic-lime soils in Eastern Spain.</title>
        <authorList>
            <person name="Duran D."/>
            <person name="Rey L."/>
            <person name="Navarro A."/>
            <person name="Busquets A."/>
            <person name="Imperial J."/>
            <person name="Ruiz-Argueso T."/>
        </authorList>
    </citation>
    <scope>NUCLEOTIDE SEQUENCE [LARGE SCALE GENOMIC DNA]</scope>
    <source>
        <strain evidence="2 3">CCBAU 23086</strain>
    </source>
</reference>
<dbReference type="CDD" id="cd06257">
    <property type="entry name" value="DnaJ"/>
    <property type="match status" value="1"/>
</dbReference>
<dbReference type="Gene3D" id="1.10.287.110">
    <property type="entry name" value="DnaJ domain"/>
    <property type="match status" value="1"/>
</dbReference>
<dbReference type="OrthoDB" id="7822896at2"/>
<dbReference type="PANTHER" id="PTHR44825">
    <property type="match status" value="1"/>
</dbReference>
<evidence type="ECO:0000313" key="2">
    <source>
        <dbReference type="EMBL" id="KRR23688.1"/>
    </source>
</evidence>
<dbReference type="SMART" id="SM00271">
    <property type="entry name" value="DnaJ"/>
    <property type="match status" value="1"/>
</dbReference>
<dbReference type="Proteomes" id="UP000051660">
    <property type="component" value="Unassembled WGS sequence"/>
</dbReference>
<evidence type="ECO:0000259" key="1">
    <source>
        <dbReference type="PROSITE" id="PS50076"/>
    </source>
</evidence>
<dbReference type="Pfam" id="PF00226">
    <property type="entry name" value="DnaJ"/>
    <property type="match status" value="1"/>
</dbReference>
<feature type="domain" description="J" evidence="1">
    <location>
        <begin position="3"/>
        <end position="68"/>
    </location>
</feature>
<protein>
    <recommendedName>
        <fullName evidence="1">J domain-containing protein</fullName>
    </recommendedName>
</protein>
<dbReference type="PROSITE" id="PS00636">
    <property type="entry name" value="DNAJ_1"/>
    <property type="match status" value="1"/>
</dbReference>
<dbReference type="PANTHER" id="PTHR44825:SF1">
    <property type="entry name" value="DNAJ HOMOLOG SUBFAMILY C MEMBER 4"/>
    <property type="match status" value="1"/>
</dbReference>
<organism evidence="2 3">
    <name type="scientific">Bradyrhizobium lablabi</name>
    <dbReference type="NCBI Taxonomy" id="722472"/>
    <lineage>
        <taxon>Bacteria</taxon>
        <taxon>Pseudomonadati</taxon>
        <taxon>Pseudomonadota</taxon>
        <taxon>Alphaproteobacteria</taxon>
        <taxon>Hyphomicrobiales</taxon>
        <taxon>Nitrobacteraceae</taxon>
        <taxon>Bradyrhizobium</taxon>
    </lineage>
</organism>
<dbReference type="EMBL" id="LLYB01000067">
    <property type="protein sequence ID" value="KRR23688.1"/>
    <property type="molecule type" value="Genomic_DNA"/>
</dbReference>
<dbReference type="AlphaFoldDB" id="A0A0R3MU55"/>
<name>A0A0R3MU55_9BRAD</name>
<gene>
    <name evidence="2" type="ORF">CQ14_32220</name>
</gene>
<evidence type="ECO:0000313" key="3">
    <source>
        <dbReference type="Proteomes" id="UP000051660"/>
    </source>
</evidence>